<protein>
    <submittedName>
        <fullName evidence="1">Uncharacterized protein</fullName>
    </submittedName>
</protein>
<dbReference type="AlphaFoldDB" id="A0A370KIY6"/>
<proteinExistence type="predicted"/>
<comment type="caution">
    <text evidence="1">The sequence shown here is derived from an EMBL/GenBank/DDBJ whole genome shotgun (WGS) entry which is preliminary data.</text>
</comment>
<dbReference type="Gene3D" id="3.40.50.1820">
    <property type="entry name" value="alpha/beta hydrolase"/>
    <property type="match status" value="1"/>
</dbReference>
<organism evidence="1 2">
    <name type="scientific">Rhizobium grahamii</name>
    <dbReference type="NCBI Taxonomy" id="1120045"/>
    <lineage>
        <taxon>Bacteria</taxon>
        <taxon>Pseudomonadati</taxon>
        <taxon>Pseudomonadota</taxon>
        <taxon>Alphaproteobacteria</taxon>
        <taxon>Hyphomicrobiales</taxon>
        <taxon>Rhizobiaceae</taxon>
        <taxon>Rhizobium/Agrobacterium group</taxon>
        <taxon>Rhizobium</taxon>
    </lineage>
</organism>
<dbReference type="Proteomes" id="UP000254939">
    <property type="component" value="Unassembled WGS sequence"/>
</dbReference>
<dbReference type="InterPro" id="IPR029058">
    <property type="entry name" value="AB_hydrolase_fold"/>
</dbReference>
<sequence>MFAGVIAEIFVVTGSTFARVNAVAIGTGAGPPGGSPKHEGGYDKQTMAGDIKALLDHLGIESPITLVAHDL</sequence>
<dbReference type="SUPFAM" id="SSF53474">
    <property type="entry name" value="alpha/beta-Hydrolases"/>
    <property type="match status" value="1"/>
</dbReference>
<accession>A0A370KIY6</accession>
<name>A0A370KIY6_9HYPH</name>
<reference evidence="1 2" key="1">
    <citation type="submission" date="2017-03" db="EMBL/GenBank/DDBJ databases">
        <title>Genome analysis of Rhizobial strains effectives or ineffectives for nitrogen fixation isolated from bean seeds.</title>
        <authorList>
            <person name="Peralta H."/>
            <person name="Aguilar-Vera A."/>
            <person name="Mora Y."/>
            <person name="Vargas-Lagunas C."/>
            <person name="Girard L."/>
            <person name="Mora J."/>
        </authorList>
    </citation>
    <scope>NUCLEOTIDE SEQUENCE [LARGE SCALE GENOMIC DNA]</scope>
    <source>
        <strain evidence="1 2">CCGM3</strain>
    </source>
</reference>
<evidence type="ECO:0000313" key="2">
    <source>
        <dbReference type="Proteomes" id="UP000254939"/>
    </source>
</evidence>
<gene>
    <name evidence="1" type="ORF">B5K06_25775</name>
</gene>
<evidence type="ECO:0000313" key="1">
    <source>
        <dbReference type="EMBL" id="RDJ05831.1"/>
    </source>
</evidence>
<dbReference type="EMBL" id="NAAC01000031">
    <property type="protein sequence ID" value="RDJ05831.1"/>
    <property type="molecule type" value="Genomic_DNA"/>
</dbReference>